<dbReference type="AlphaFoldDB" id="A0AAQ3URU9"/>
<feature type="region of interest" description="Disordered" evidence="1">
    <location>
        <begin position="22"/>
        <end position="64"/>
    </location>
</feature>
<keyword evidence="3" id="KW-1185">Reference proteome</keyword>
<dbReference type="Proteomes" id="UP001341281">
    <property type="component" value="Chromosome 10"/>
</dbReference>
<evidence type="ECO:0000313" key="2">
    <source>
        <dbReference type="EMBL" id="WVZ96409.1"/>
    </source>
</evidence>
<proteinExistence type="predicted"/>
<protein>
    <submittedName>
        <fullName evidence="2">Uncharacterized protein</fullName>
    </submittedName>
</protein>
<organism evidence="2 3">
    <name type="scientific">Paspalum notatum var. saurae</name>
    <dbReference type="NCBI Taxonomy" id="547442"/>
    <lineage>
        <taxon>Eukaryota</taxon>
        <taxon>Viridiplantae</taxon>
        <taxon>Streptophyta</taxon>
        <taxon>Embryophyta</taxon>
        <taxon>Tracheophyta</taxon>
        <taxon>Spermatophyta</taxon>
        <taxon>Magnoliopsida</taxon>
        <taxon>Liliopsida</taxon>
        <taxon>Poales</taxon>
        <taxon>Poaceae</taxon>
        <taxon>PACMAD clade</taxon>
        <taxon>Panicoideae</taxon>
        <taxon>Andropogonodae</taxon>
        <taxon>Paspaleae</taxon>
        <taxon>Paspalinae</taxon>
        <taxon>Paspalum</taxon>
    </lineage>
</organism>
<reference evidence="2 3" key="1">
    <citation type="submission" date="2024-02" db="EMBL/GenBank/DDBJ databases">
        <title>High-quality chromosome-scale genome assembly of Pensacola bahiagrass (Paspalum notatum Flugge var. saurae).</title>
        <authorList>
            <person name="Vega J.M."/>
            <person name="Podio M."/>
            <person name="Orjuela J."/>
            <person name="Siena L.A."/>
            <person name="Pessino S.C."/>
            <person name="Combes M.C."/>
            <person name="Mariac C."/>
            <person name="Albertini E."/>
            <person name="Pupilli F."/>
            <person name="Ortiz J.P.A."/>
            <person name="Leblanc O."/>
        </authorList>
    </citation>
    <scope>NUCLEOTIDE SEQUENCE [LARGE SCALE GENOMIC DNA]</scope>
    <source>
        <strain evidence="2">R1</strain>
        <tissue evidence="2">Leaf</tissue>
    </source>
</reference>
<evidence type="ECO:0000313" key="3">
    <source>
        <dbReference type="Proteomes" id="UP001341281"/>
    </source>
</evidence>
<accession>A0AAQ3URU9</accession>
<sequence length="238" mass="25715">MRESTPKVLCLTLRCLLTPLSHRPAVPRTPPATASDPHTPSAPASIGCCGRTSPPPDPAAGPRRHRICVVPPQAVGPRRLSTTPAPCASATCAVGTRAAPPHAAGLAASPPRRPSAPRQPASPLPTLFLECFLLLHRAGAFSAKVKTNDQIPRINEAWYFPVDSGLYTAWRSHSYEFWCVLLCLNTFIGHVLLACSVQSISDQKKKKITIYADDKDSFPHERSSLIVFSLLLQTNDIS</sequence>
<feature type="compositionally biased region" description="Low complexity" evidence="1">
    <location>
        <begin position="22"/>
        <end position="34"/>
    </location>
</feature>
<name>A0AAQ3URU9_PASNO</name>
<gene>
    <name evidence="2" type="ORF">U9M48_042048</name>
</gene>
<evidence type="ECO:0000256" key="1">
    <source>
        <dbReference type="SAM" id="MobiDB-lite"/>
    </source>
</evidence>
<dbReference type="EMBL" id="CP144754">
    <property type="protein sequence ID" value="WVZ96409.1"/>
    <property type="molecule type" value="Genomic_DNA"/>
</dbReference>